<dbReference type="AlphaFoldDB" id="A0A2N4XWS8"/>
<sequence>MYLYIERLKKRIDAINQLRINRALVAMVPNVQHVYNLLPTLLHFNHPMLPGYLNSNVPHGICLFTPDKNQAVWLHDIIHNAQTLVVQNSKQPITGVYSMGSTSSLGQNYYSDLDIWICHKSWLNNKERAELQCKCTLIEKWATQKGVEVSLFLIDENSFLYKKSKYFDNKNNSLITNIFLLEEFYRTAVRMGGKRIIWNIVPGKEEANYDEYVLSLYNDGTLSPNEWLDLGGLGTLSVEDYFLASLWQLYKSIDSPYKSMLKTLLLEAYSWEYPQTTLLAIHIKQRLQNNEIVSYGLDPYYMMLERVTYYLNQINDMTRLDLVRRCFYLKVCEKLSQNLSGISWRRKIIMHLVQTWGWDFKRLRMLDNLVHWKINQVREVHQELLDAMMQSYRQLICFARGNKFSVSANSQ</sequence>
<dbReference type="RefSeq" id="WP_146643229.1">
    <property type="nucleotide sequence ID" value="NZ_NJPO01000139.1"/>
</dbReference>
<reference evidence="2 3" key="1">
    <citation type="submission" date="2017-06" db="EMBL/GenBank/DDBJ databases">
        <title>Metabolic interaction between xylem feeders and their symbionts.</title>
        <authorList>
            <person name="Chouaia B."/>
        </authorList>
    </citation>
    <scope>NUCLEOTIDE SEQUENCE [LARGE SCALE GENOMIC DNA]</scope>
    <source>
        <strain evidence="2 3">Gra</strain>
    </source>
</reference>
<gene>
    <name evidence="2" type="primary">cyaA</name>
    <name evidence="2" type="ORF">CEX73_02640</name>
</gene>
<accession>A0A2N4XWS8</accession>
<dbReference type="PANTHER" id="PTHR38760">
    <property type="entry name" value="ADENYLATE CYCLASE"/>
    <property type="match status" value="1"/>
</dbReference>
<evidence type="ECO:0000259" key="1">
    <source>
        <dbReference type="Pfam" id="PF12633"/>
    </source>
</evidence>
<feature type="domain" description="Adenylate cyclase class-I N-terminal" evidence="1">
    <location>
        <begin position="5"/>
        <end position="198"/>
    </location>
</feature>
<dbReference type="PANTHER" id="PTHR38760:SF1">
    <property type="entry name" value="ADENYLATE CYCLASE"/>
    <property type="match status" value="1"/>
</dbReference>
<proteinExistence type="predicted"/>
<name>A0A2N4XWS8_9GAMM</name>
<protein>
    <submittedName>
        <fullName evidence="2">Adenylate cyclase</fullName>
        <ecNumber evidence="2">4.6.1.1</ecNumber>
    </submittedName>
</protein>
<dbReference type="EMBL" id="NJPO01000139">
    <property type="protein sequence ID" value="PLK58374.1"/>
    <property type="molecule type" value="Genomic_DNA"/>
</dbReference>
<dbReference type="GO" id="GO:0006171">
    <property type="term" value="P:cAMP biosynthetic process"/>
    <property type="evidence" value="ECO:0007669"/>
    <property type="project" value="InterPro"/>
</dbReference>
<keyword evidence="2" id="KW-0456">Lyase</keyword>
<dbReference type="Pfam" id="PF12633">
    <property type="entry name" value="Adenyl_cycl_N"/>
    <property type="match status" value="1"/>
</dbReference>
<evidence type="ECO:0000313" key="3">
    <source>
        <dbReference type="Proteomes" id="UP000234253"/>
    </source>
</evidence>
<evidence type="ECO:0000313" key="2">
    <source>
        <dbReference type="EMBL" id="PLK58374.1"/>
    </source>
</evidence>
<dbReference type="EC" id="4.6.1.1" evidence="2"/>
<organism evidence="2 3">
    <name type="scientific">Candidatus Palibaumannia cicadellinicola</name>
    <dbReference type="NCBI Taxonomy" id="186490"/>
    <lineage>
        <taxon>Bacteria</taxon>
        <taxon>Pseudomonadati</taxon>
        <taxon>Pseudomonadota</taxon>
        <taxon>Gammaproteobacteria</taxon>
        <taxon>Candidatus Palibaumannia</taxon>
    </lineage>
</organism>
<feature type="non-terminal residue" evidence="2">
    <location>
        <position position="411"/>
    </location>
</feature>
<dbReference type="GO" id="GO:0004016">
    <property type="term" value="F:adenylate cyclase activity"/>
    <property type="evidence" value="ECO:0007669"/>
    <property type="project" value="UniProtKB-EC"/>
</dbReference>
<dbReference type="Proteomes" id="UP000234253">
    <property type="component" value="Unassembled WGS sequence"/>
</dbReference>
<comment type="caution">
    <text evidence="2">The sequence shown here is derived from an EMBL/GenBank/DDBJ whole genome shotgun (WGS) entry which is preliminary data.</text>
</comment>
<dbReference type="InterPro" id="IPR024685">
    <property type="entry name" value="Adenylate_cyclase_1_N"/>
</dbReference>
<dbReference type="InterPro" id="IPR000274">
    <property type="entry name" value="Adenylate_cyclase_1"/>
</dbReference>
<dbReference type="Pfam" id="PF01295">
    <property type="entry name" value="Adenylate_cycl"/>
    <property type="match status" value="1"/>
</dbReference>